<proteinExistence type="predicted"/>
<dbReference type="AlphaFoldDB" id="A0A4U5TUA4"/>
<keyword evidence="3" id="KW-0472">Membrane</keyword>
<dbReference type="GO" id="GO:0016020">
    <property type="term" value="C:membrane"/>
    <property type="evidence" value="ECO:0007669"/>
    <property type="project" value="UniProtKB-SubCell"/>
</dbReference>
<dbReference type="GO" id="GO:0007030">
    <property type="term" value="P:Golgi organization"/>
    <property type="evidence" value="ECO:0007669"/>
    <property type="project" value="TreeGrafter"/>
</dbReference>
<keyword evidence="9" id="KW-1185">Reference proteome</keyword>
<evidence type="ECO:0000256" key="5">
    <source>
        <dbReference type="SAM" id="MobiDB-lite"/>
    </source>
</evidence>
<feature type="coiled-coil region" evidence="4">
    <location>
        <begin position="299"/>
        <end position="418"/>
    </location>
</feature>
<feature type="region of interest" description="Disordered" evidence="5">
    <location>
        <begin position="193"/>
        <end position="262"/>
    </location>
</feature>
<dbReference type="PANTHER" id="PTHR28664">
    <property type="entry name" value="TIGHT JUNCTION-ASSOCIATED PROTEIN 1"/>
    <property type="match status" value="1"/>
</dbReference>
<evidence type="ECO:0000259" key="7">
    <source>
        <dbReference type="Pfam" id="PF22960"/>
    </source>
</evidence>
<feature type="compositionally biased region" description="Polar residues" evidence="5">
    <location>
        <begin position="639"/>
        <end position="648"/>
    </location>
</feature>
<feature type="compositionally biased region" description="Polar residues" evidence="5">
    <location>
        <begin position="823"/>
        <end position="833"/>
    </location>
</feature>
<keyword evidence="2" id="KW-0597">Phosphoprotein</keyword>
<evidence type="ECO:0000256" key="4">
    <source>
        <dbReference type="SAM" id="Coils"/>
    </source>
</evidence>
<feature type="compositionally biased region" description="Low complexity" evidence="5">
    <location>
        <begin position="651"/>
        <end position="661"/>
    </location>
</feature>
<organism evidence="8 9">
    <name type="scientific">Collichthys lucidus</name>
    <name type="common">Big head croaker</name>
    <name type="synonym">Sciaena lucida</name>
    <dbReference type="NCBI Taxonomy" id="240159"/>
    <lineage>
        <taxon>Eukaryota</taxon>
        <taxon>Metazoa</taxon>
        <taxon>Chordata</taxon>
        <taxon>Craniata</taxon>
        <taxon>Vertebrata</taxon>
        <taxon>Euteleostomi</taxon>
        <taxon>Actinopterygii</taxon>
        <taxon>Neopterygii</taxon>
        <taxon>Teleostei</taxon>
        <taxon>Neoteleostei</taxon>
        <taxon>Acanthomorphata</taxon>
        <taxon>Eupercaria</taxon>
        <taxon>Sciaenidae</taxon>
        <taxon>Collichthys</taxon>
    </lineage>
</organism>
<feature type="region of interest" description="Disordered" evidence="5">
    <location>
        <begin position="519"/>
        <end position="584"/>
    </location>
</feature>
<dbReference type="PANTHER" id="PTHR28664:SF3">
    <property type="entry name" value="TIGHT JUNCTION-ASSOCIATED PROTEIN 1"/>
    <property type="match status" value="1"/>
</dbReference>
<feature type="domain" description="E3 ubiquitin-protein ligase UBR1-like winged-helix" evidence="7">
    <location>
        <begin position="37"/>
        <end position="106"/>
    </location>
</feature>
<dbReference type="GO" id="GO:0005802">
    <property type="term" value="C:trans-Golgi network"/>
    <property type="evidence" value="ECO:0007669"/>
    <property type="project" value="TreeGrafter"/>
</dbReference>
<feature type="compositionally biased region" description="Basic and acidic residues" evidence="5">
    <location>
        <begin position="526"/>
        <end position="535"/>
    </location>
</feature>
<feature type="region of interest" description="Disordered" evidence="5">
    <location>
        <begin position="455"/>
        <end position="474"/>
    </location>
</feature>
<dbReference type="InterPro" id="IPR043470">
    <property type="entry name" value="Tjap1_dom"/>
</dbReference>
<evidence type="ECO:0000313" key="9">
    <source>
        <dbReference type="Proteomes" id="UP000298787"/>
    </source>
</evidence>
<gene>
    <name evidence="8" type="ORF">D9C73_027670</name>
</gene>
<feature type="compositionally biased region" description="Basic residues" evidence="5">
    <location>
        <begin position="739"/>
        <end position="748"/>
    </location>
</feature>
<reference evidence="8 9" key="1">
    <citation type="submission" date="2019-01" db="EMBL/GenBank/DDBJ databases">
        <title>Genome Assembly of Collichthys lucidus.</title>
        <authorList>
            <person name="Cai M."/>
            <person name="Xiao S."/>
        </authorList>
    </citation>
    <scope>NUCLEOTIDE SEQUENCE [LARGE SCALE GENOMIC DNA]</scope>
    <source>
        <strain evidence="8">JT15FE1705JMU</strain>
        <tissue evidence="8">Muscle</tissue>
    </source>
</reference>
<dbReference type="STRING" id="240159.A0A4U5TUA4"/>
<evidence type="ECO:0000313" key="8">
    <source>
        <dbReference type="EMBL" id="TKS65137.1"/>
    </source>
</evidence>
<comment type="subcellular location">
    <subcellularLocation>
        <location evidence="1">Membrane</location>
        <topology evidence="1">Peripheral membrane protein</topology>
    </subcellularLocation>
</comment>
<dbReference type="Pfam" id="PF22960">
    <property type="entry name" value="WHD_UBR1"/>
    <property type="match status" value="1"/>
</dbReference>
<evidence type="ECO:0000256" key="2">
    <source>
        <dbReference type="ARBA" id="ARBA00022553"/>
    </source>
</evidence>
<feature type="compositionally biased region" description="Polar residues" evidence="5">
    <location>
        <begin position="542"/>
        <end position="551"/>
    </location>
</feature>
<keyword evidence="4" id="KW-0175">Coiled coil</keyword>
<evidence type="ECO:0000256" key="1">
    <source>
        <dbReference type="ARBA" id="ARBA00004170"/>
    </source>
</evidence>
<dbReference type="EMBL" id="ML142789">
    <property type="protein sequence ID" value="TKS65137.1"/>
    <property type="molecule type" value="Genomic_DNA"/>
</dbReference>
<dbReference type="Proteomes" id="UP000298787">
    <property type="component" value="Unassembled WGS sequence"/>
</dbReference>
<dbReference type="InterPro" id="IPR055194">
    <property type="entry name" value="UBR1-like_WH"/>
</dbReference>
<name>A0A4U5TUA4_COLLU</name>
<feature type="compositionally biased region" description="Pro residues" evidence="5">
    <location>
        <begin position="569"/>
        <end position="579"/>
    </location>
</feature>
<evidence type="ECO:0000259" key="6">
    <source>
        <dbReference type="Pfam" id="PF15453"/>
    </source>
</evidence>
<dbReference type="Pfam" id="PF15453">
    <property type="entry name" value="Pilt"/>
    <property type="match status" value="1"/>
</dbReference>
<dbReference type="InterPro" id="IPR043441">
    <property type="entry name" value="Tjap1/BEGAIN"/>
</dbReference>
<feature type="domain" description="Tight junction-associated protein 1" evidence="6">
    <location>
        <begin position="525"/>
        <end position="718"/>
    </location>
</feature>
<feature type="region of interest" description="Disordered" evidence="5">
    <location>
        <begin position="623"/>
        <end position="678"/>
    </location>
</feature>
<feature type="region of interest" description="Disordered" evidence="5">
    <location>
        <begin position="88"/>
        <end position="107"/>
    </location>
</feature>
<sequence length="833" mass="91934">MHLTEKHCTFTDADVTQSKGVRLTEAPAWHCTVCTGNKETGLERVIDSVASFKKPGVTGRGLYELRPEWNKYFNLYFHHYSRADQSKAEEAQRKLRRQNGEDTALPPPLPPPLCPLFGSLVNLLQCDVLLAIEGAVLQWAVEPSGGGWTESMLQRVLHLVGVALLEEQQQLENSHGDDDVTFNYTCKITRRRPESREARPLIPATAPPTGSSRCPQTGLGAGTTGWRQCSGPAAGTSRYTGRGRGQETPPHGHDITEGAGPKTEILGVHRGVSPRRHKHRLPVPNQSNVKEVLSDSDRIRILQQQNEDLQRRLSLSTHKMDAMEAEFDGNRHYMEAELSRTRDDLDKMRDKFRRLQNSYTASQRANQDLEEKLHALLRKVERDKKTMDQEIVELTNKLLDAKNTIDHLEELNERYRQDCNLAVQLLKCNKSHFRNHKFADLPYELQDMLNKHIKSSLPERGPAPSQDPDTLSLTPADVVPTSVIARVLEKPEPLVLNSAQSSSCGRPVAEDVFVHVDMTGPAGAEGRGRENRGQEEAQQNGSCCSQSSLDGQSGGEDVSGAPSFEKLNPYPPPQPPHPLYPGRKVIEFSSDDKVKIPKNSPLPNCTYATRQAISLSLVQNDDERLIPGSPSSSSGGGTHQRTPPSQRDATSEPLSSQSSPFSSPPQAPSVMASSGSSEEDLLANWQRMFVEKMAPACDGSVVHRTAFSSQTAEELQGGGRRQGRALTPTPSQGPAGGALRRRRLHGGRRASADEPGGRWRQQGHSGGEKRKEMFSHMTCLSSHHASSTSTPYSPLLPPPPRSGRRRARRGWACTTCTRKDSLTRAQEQGTLLD</sequence>
<evidence type="ECO:0000256" key="3">
    <source>
        <dbReference type="ARBA" id="ARBA00023136"/>
    </source>
</evidence>
<protein>
    <submittedName>
        <fullName evidence="8">Tight junction-associated protein 1</fullName>
    </submittedName>
</protein>
<feature type="region of interest" description="Disordered" evidence="5">
    <location>
        <begin position="708"/>
        <end position="833"/>
    </location>
</feature>
<accession>A0A4U5TUA4</accession>